<feature type="region of interest" description="Disordered" evidence="1">
    <location>
        <begin position="41"/>
        <end position="65"/>
    </location>
</feature>
<dbReference type="OrthoDB" id="11138at2157"/>
<evidence type="ECO:0000259" key="2">
    <source>
        <dbReference type="PROSITE" id="PS50943"/>
    </source>
</evidence>
<sequence>MQCELCGKETTKLLTSRIEGVEMQVCDDCAKFGTIIQNYSRMPDTKGRRSGRGTEYSSSRPKKPRKDLFDTLKMVVEDYGTVIKQAREKRGWTLKELAKQIGIKESTLHKIERNELEPEEKYVKRLEKELNITLYEGSSEEYEGGADDSEFTLGDMIKIKRK</sequence>
<evidence type="ECO:0000313" key="3">
    <source>
        <dbReference type="EMBL" id="ABR56610.1"/>
    </source>
</evidence>
<dbReference type="PROSITE" id="PS50943">
    <property type="entry name" value="HTH_CROC1"/>
    <property type="match status" value="1"/>
</dbReference>
<evidence type="ECO:0000313" key="4">
    <source>
        <dbReference type="Proteomes" id="UP000001106"/>
    </source>
</evidence>
<organism evidence="3 4">
    <name type="scientific">Methanococcus aeolicus (strain ATCC BAA-1280 / DSM 17508 / OCM 812 / Nankai-3)</name>
    <dbReference type="NCBI Taxonomy" id="419665"/>
    <lineage>
        <taxon>Archaea</taxon>
        <taxon>Methanobacteriati</taxon>
        <taxon>Methanobacteriota</taxon>
        <taxon>Methanomada group</taxon>
        <taxon>Methanococci</taxon>
        <taxon>Methanococcales</taxon>
        <taxon>Methanococcaceae</taxon>
        <taxon>Methanococcus</taxon>
    </lineage>
</organism>
<dbReference type="InterPro" id="IPR001387">
    <property type="entry name" value="Cro/C1-type_HTH"/>
</dbReference>
<dbReference type="AlphaFoldDB" id="A6UVT8"/>
<dbReference type="InterPro" id="IPR058562">
    <property type="entry name" value="MJ0586_N"/>
</dbReference>
<gene>
    <name evidence="3" type="ordered locus">Maeo_1032</name>
</gene>
<dbReference type="Gene3D" id="1.10.260.40">
    <property type="entry name" value="lambda repressor-like DNA-binding domains"/>
    <property type="match status" value="1"/>
</dbReference>
<dbReference type="GO" id="GO:0003677">
    <property type="term" value="F:DNA binding"/>
    <property type="evidence" value="ECO:0007669"/>
    <property type="project" value="InterPro"/>
</dbReference>
<dbReference type="Proteomes" id="UP000001106">
    <property type="component" value="Chromosome"/>
</dbReference>
<dbReference type="InterPro" id="IPR010982">
    <property type="entry name" value="Lambda_DNA-bd_dom_sf"/>
</dbReference>
<dbReference type="CDD" id="cd00093">
    <property type="entry name" value="HTH_XRE"/>
    <property type="match status" value="1"/>
</dbReference>
<keyword evidence="4" id="KW-1185">Reference proteome</keyword>
<dbReference type="SUPFAM" id="SSF47413">
    <property type="entry name" value="lambda repressor-like DNA-binding domains"/>
    <property type="match status" value="1"/>
</dbReference>
<dbReference type="eggNOG" id="arCOG01863">
    <property type="taxonomic scope" value="Archaea"/>
</dbReference>
<dbReference type="Pfam" id="PF01381">
    <property type="entry name" value="HTH_3"/>
    <property type="match status" value="1"/>
</dbReference>
<feature type="domain" description="HTH cro/C1-type" evidence="2">
    <location>
        <begin position="83"/>
        <end position="137"/>
    </location>
</feature>
<accession>A6UVT8</accession>
<dbReference type="Pfam" id="PF26602">
    <property type="entry name" value="HVO_2718_N"/>
    <property type="match status" value="1"/>
</dbReference>
<reference evidence="3" key="1">
    <citation type="submission" date="2007-06" db="EMBL/GenBank/DDBJ databases">
        <title>Complete sequence of Methanococcus aeolicus Nankai-3.</title>
        <authorList>
            <consortium name="US DOE Joint Genome Institute"/>
            <person name="Copeland A."/>
            <person name="Lucas S."/>
            <person name="Lapidus A."/>
            <person name="Barry K."/>
            <person name="Glavina del Rio T."/>
            <person name="Dalin E."/>
            <person name="Tice H."/>
            <person name="Pitluck S."/>
            <person name="Chain P."/>
            <person name="Malfatti S."/>
            <person name="Shin M."/>
            <person name="Vergez L."/>
            <person name="Schmutz J."/>
            <person name="Larimer F."/>
            <person name="Land M."/>
            <person name="Hauser L."/>
            <person name="Kyrpides N."/>
            <person name="Lykidis A."/>
            <person name="Sieprawska-Lupa M."/>
            <person name="Whitman W.B."/>
            <person name="Richardson P."/>
        </authorList>
    </citation>
    <scope>NUCLEOTIDE SEQUENCE [LARGE SCALE GENOMIC DNA]</scope>
    <source>
        <strain evidence="3">Nankai-3</strain>
    </source>
</reference>
<dbReference type="KEGG" id="mae:Maeo_1032"/>
<dbReference type="InterPro" id="IPR004451">
    <property type="entry name" value="MJ0586"/>
</dbReference>
<dbReference type="EMBL" id="CP000743">
    <property type="protein sequence ID" value="ABR56610.1"/>
    <property type="molecule type" value="Genomic_DNA"/>
</dbReference>
<dbReference type="RefSeq" id="WP_011973742.1">
    <property type="nucleotide sequence ID" value="NC_009635.1"/>
</dbReference>
<dbReference type="STRING" id="419665.Maeo_1032"/>
<dbReference type="NCBIfam" id="TIGR00270">
    <property type="entry name" value="multiprotein bridging factor aMBF1"/>
    <property type="match status" value="1"/>
</dbReference>
<dbReference type="HOGENOM" id="CLU_130237_0_0_2"/>
<name>A6UVT8_META3</name>
<proteinExistence type="predicted"/>
<evidence type="ECO:0000256" key="1">
    <source>
        <dbReference type="SAM" id="MobiDB-lite"/>
    </source>
</evidence>
<dbReference type="GeneID" id="5327256"/>
<dbReference type="SMART" id="SM00530">
    <property type="entry name" value="HTH_XRE"/>
    <property type="match status" value="1"/>
</dbReference>
<protein>
    <submittedName>
        <fullName evidence="3">Helix-turn-helix domain protein</fullName>
    </submittedName>
</protein>